<feature type="domain" description="2EXR" evidence="2">
    <location>
        <begin position="30"/>
        <end position="112"/>
    </location>
</feature>
<feature type="region of interest" description="Disordered" evidence="1">
    <location>
        <begin position="1"/>
        <end position="24"/>
    </location>
</feature>
<evidence type="ECO:0000313" key="4">
    <source>
        <dbReference type="Proteomes" id="UP001152300"/>
    </source>
</evidence>
<dbReference type="Pfam" id="PF20150">
    <property type="entry name" value="2EXR"/>
    <property type="match status" value="1"/>
</dbReference>
<evidence type="ECO:0000256" key="1">
    <source>
        <dbReference type="SAM" id="MobiDB-lite"/>
    </source>
</evidence>
<dbReference type="EMBL" id="JAPEIS010000006">
    <property type="protein sequence ID" value="KAJ8065635.1"/>
    <property type="molecule type" value="Genomic_DNA"/>
</dbReference>
<evidence type="ECO:0000313" key="3">
    <source>
        <dbReference type="EMBL" id="KAJ8065635.1"/>
    </source>
</evidence>
<gene>
    <name evidence="3" type="ORF">OCU04_006310</name>
</gene>
<dbReference type="Proteomes" id="UP001152300">
    <property type="component" value="Unassembled WGS sequence"/>
</dbReference>
<sequence>MFNYLQNWSSKAGSSSLPNSVQGDTTEPAFPLFRKLPREIRFIIWKLAATNPARRVEITDNEFHMNISSPSTLYADFESEIISKEVLSKLFDGQTFTGKTHEVYFCPEKDTIAFRDIRYFSFPQDQLIHGPPDKTYRFPPQPECDSVKILELEEDLGMWMYNAVHFGSLDQLILRIGNYSNDHRDVLHEVTKYYQDKLAHGNCTKIPEIVIQDLQIKSCTSFEMRGI</sequence>
<organism evidence="3 4">
    <name type="scientific">Sclerotinia nivalis</name>
    <dbReference type="NCBI Taxonomy" id="352851"/>
    <lineage>
        <taxon>Eukaryota</taxon>
        <taxon>Fungi</taxon>
        <taxon>Dikarya</taxon>
        <taxon>Ascomycota</taxon>
        <taxon>Pezizomycotina</taxon>
        <taxon>Leotiomycetes</taxon>
        <taxon>Helotiales</taxon>
        <taxon>Sclerotiniaceae</taxon>
        <taxon>Sclerotinia</taxon>
    </lineage>
</organism>
<dbReference type="InterPro" id="IPR045518">
    <property type="entry name" value="2EXR"/>
</dbReference>
<name>A0A9X0AMZ7_9HELO</name>
<dbReference type="OrthoDB" id="3489104at2759"/>
<reference evidence="3" key="1">
    <citation type="submission" date="2022-11" db="EMBL/GenBank/DDBJ databases">
        <title>Genome Resource of Sclerotinia nivalis Strain SnTB1, a Plant Pathogen Isolated from American Ginseng.</title>
        <authorList>
            <person name="Fan S."/>
        </authorList>
    </citation>
    <scope>NUCLEOTIDE SEQUENCE</scope>
    <source>
        <strain evidence="3">SnTB1</strain>
    </source>
</reference>
<comment type="caution">
    <text evidence="3">The sequence shown here is derived from an EMBL/GenBank/DDBJ whole genome shotgun (WGS) entry which is preliminary data.</text>
</comment>
<protein>
    <recommendedName>
        <fullName evidence="2">2EXR domain-containing protein</fullName>
    </recommendedName>
</protein>
<accession>A0A9X0AMZ7</accession>
<dbReference type="AlphaFoldDB" id="A0A9X0AMZ7"/>
<keyword evidence="4" id="KW-1185">Reference proteome</keyword>
<proteinExistence type="predicted"/>
<evidence type="ECO:0000259" key="2">
    <source>
        <dbReference type="Pfam" id="PF20150"/>
    </source>
</evidence>